<proteinExistence type="predicted"/>
<feature type="domain" description="Transposase Tc1-like" evidence="2">
    <location>
        <begin position="2"/>
        <end position="55"/>
    </location>
</feature>
<reference evidence="3 4" key="1">
    <citation type="journal article" date="2021" name="G3 (Bethesda)">
        <title>Improved contiguity of the threespine stickleback genome using long-read sequencing.</title>
        <authorList>
            <person name="Nath S."/>
            <person name="Shaw D.E."/>
            <person name="White M.A."/>
        </authorList>
    </citation>
    <scope>NUCLEOTIDE SEQUENCE [LARGE SCALE GENOMIC DNA]</scope>
    <source>
        <strain evidence="3 4">Lake Benthic</strain>
    </source>
</reference>
<dbReference type="Gene3D" id="3.30.420.10">
    <property type="entry name" value="Ribonuclease H-like superfamily/Ribonuclease H"/>
    <property type="match status" value="1"/>
</dbReference>
<sequence length="181" mass="20922">MKNALREVGGVSVSKSTVERRLHQSKYRDFTTRWKPLVNLKNRKTRLEFTKKHLKEPVRFWKNILWTDETKINQNDGKRRVWRSKGTAHDPKHTTSSVKHGGGTVVAANGTGSLVFIDDVTADKSSRRNSEVFFGQYYLLKFSQMLQNSLDGASQCRWTMTRSVLRKQPRQRSGMFCKSIS</sequence>
<reference evidence="3" key="3">
    <citation type="submission" date="2025-09" db="UniProtKB">
        <authorList>
            <consortium name="Ensembl"/>
        </authorList>
    </citation>
    <scope>IDENTIFICATION</scope>
</reference>
<dbReference type="GO" id="GO:0015074">
    <property type="term" value="P:DNA integration"/>
    <property type="evidence" value="ECO:0007669"/>
    <property type="project" value="InterPro"/>
</dbReference>
<accession>A0AAQ4PUA3</accession>
<protein>
    <recommendedName>
        <fullName evidence="2">Transposase Tc1-like domain-containing protein</fullName>
    </recommendedName>
</protein>
<dbReference type="PANTHER" id="PTHR23022">
    <property type="entry name" value="TRANSPOSABLE ELEMENT-RELATED"/>
    <property type="match status" value="1"/>
</dbReference>
<dbReference type="AlphaFoldDB" id="A0AAQ4PUA3"/>
<dbReference type="InterPro" id="IPR036397">
    <property type="entry name" value="RNaseH_sf"/>
</dbReference>
<organism evidence="3 4">
    <name type="scientific">Gasterosteus aculeatus aculeatus</name>
    <name type="common">three-spined stickleback</name>
    <dbReference type="NCBI Taxonomy" id="481459"/>
    <lineage>
        <taxon>Eukaryota</taxon>
        <taxon>Metazoa</taxon>
        <taxon>Chordata</taxon>
        <taxon>Craniata</taxon>
        <taxon>Vertebrata</taxon>
        <taxon>Euteleostomi</taxon>
        <taxon>Actinopterygii</taxon>
        <taxon>Neopterygii</taxon>
        <taxon>Teleostei</taxon>
        <taxon>Neoteleostei</taxon>
        <taxon>Acanthomorphata</taxon>
        <taxon>Eupercaria</taxon>
        <taxon>Perciformes</taxon>
        <taxon>Cottioidei</taxon>
        <taxon>Gasterosteales</taxon>
        <taxon>Gasterosteidae</taxon>
        <taxon>Gasterosteus</taxon>
    </lineage>
</organism>
<dbReference type="InterPro" id="IPR002492">
    <property type="entry name" value="Transposase_Tc1-like"/>
</dbReference>
<keyword evidence="4" id="KW-1185">Reference proteome</keyword>
<dbReference type="InterPro" id="IPR052338">
    <property type="entry name" value="Transposase_5"/>
</dbReference>
<reference evidence="3" key="2">
    <citation type="submission" date="2025-08" db="UniProtKB">
        <authorList>
            <consortium name="Ensembl"/>
        </authorList>
    </citation>
    <scope>IDENTIFICATION</scope>
</reference>
<dbReference type="Pfam" id="PF01498">
    <property type="entry name" value="HTH_Tnp_Tc3_2"/>
    <property type="match status" value="1"/>
</dbReference>
<dbReference type="GO" id="GO:0003677">
    <property type="term" value="F:DNA binding"/>
    <property type="evidence" value="ECO:0007669"/>
    <property type="project" value="InterPro"/>
</dbReference>
<feature type="region of interest" description="Disordered" evidence="1">
    <location>
        <begin position="83"/>
        <end position="102"/>
    </location>
</feature>
<dbReference type="Ensembl" id="ENSGACT00000071955.1">
    <property type="protein sequence ID" value="ENSGACP00000042464.1"/>
    <property type="gene ID" value="ENSGACG00000025717.1"/>
</dbReference>
<dbReference type="PANTHER" id="PTHR23022:SF134">
    <property type="entry name" value="TRANSPOSABLE ELEMENT TC1 TRANSPOSASE"/>
    <property type="match status" value="1"/>
</dbReference>
<dbReference type="GeneTree" id="ENSGT01150000286914"/>
<dbReference type="Proteomes" id="UP000007635">
    <property type="component" value="Chromosome I"/>
</dbReference>
<evidence type="ECO:0000313" key="3">
    <source>
        <dbReference type="Ensembl" id="ENSGACP00000042464.1"/>
    </source>
</evidence>
<evidence type="ECO:0000313" key="4">
    <source>
        <dbReference type="Proteomes" id="UP000007635"/>
    </source>
</evidence>
<evidence type="ECO:0000259" key="2">
    <source>
        <dbReference type="Pfam" id="PF01498"/>
    </source>
</evidence>
<name>A0AAQ4PUA3_GASAC</name>
<evidence type="ECO:0000256" key="1">
    <source>
        <dbReference type="SAM" id="MobiDB-lite"/>
    </source>
</evidence>
<dbReference type="GO" id="GO:0006313">
    <property type="term" value="P:DNA transposition"/>
    <property type="evidence" value="ECO:0007669"/>
    <property type="project" value="InterPro"/>
</dbReference>